<dbReference type="InterPro" id="IPR015860">
    <property type="entry name" value="ABC_transpr_TagH-like"/>
</dbReference>
<dbReference type="PROSITE" id="PS00211">
    <property type="entry name" value="ABC_TRANSPORTER_1"/>
    <property type="match status" value="1"/>
</dbReference>
<dbReference type="RefSeq" id="WP_070414466.1">
    <property type="nucleotide sequence ID" value="NZ_JAAQYJ010000003.1"/>
</dbReference>
<sequence length="458" mass="50158">MSYNSPQSADPAIIVTGVSKCFHIYSKPQDRLKQAIMPRVQQALGLKQKAYNREFWALKNVSFTLNKGETLGIIGRNGSGKSTLLQLICGTLSPTHGQVQTFGRVAALLELGAGFNPEFTGRENVYLSAAFYGLSKEQTDERFDDIVNFSEIRDFIDQPVKTYSSGMFVRLAFATVAHVDADILIIDEALAVGDAIFTQKCMRFLRKFKEEKTLLFVSHDSTSVIALCDKALWLSDGQTQELGDAKETSEHYLNFILGATQDKSLQEQTQASSTARKLREIWAGEHRYASAGPMSLFQSNLQDSPQTDPLGAQIKHVNVTAEDGSDIRALTGGEVVTLSIHAIAFTELKSPVLGFYIKDRLGQFLFGSNTLSIEDTLRPAAAPGQAINAQFTFAIPWLASGDYSIQVAIADGTQQDHTSHHWIHDAVIFHCSNDPSASGLIGIPMLDIQLHVSAQPGL</sequence>
<dbReference type="PANTHER" id="PTHR46743">
    <property type="entry name" value="TEICHOIC ACIDS EXPORT ATP-BINDING PROTEIN TAGH"/>
    <property type="match status" value="1"/>
</dbReference>
<dbReference type="PANTHER" id="PTHR46743:SF2">
    <property type="entry name" value="TEICHOIC ACIDS EXPORT ATP-BINDING PROTEIN TAGH"/>
    <property type="match status" value="1"/>
</dbReference>
<dbReference type="InterPro" id="IPR050683">
    <property type="entry name" value="Bact_Polysacc_Export_ATP-bd"/>
</dbReference>
<dbReference type="GO" id="GO:0005524">
    <property type="term" value="F:ATP binding"/>
    <property type="evidence" value="ECO:0007669"/>
    <property type="project" value="UniProtKB-KW"/>
</dbReference>
<evidence type="ECO:0000313" key="7">
    <source>
        <dbReference type="Proteomes" id="UP000814074"/>
    </source>
</evidence>
<keyword evidence="3" id="KW-0547">Nucleotide-binding</keyword>
<evidence type="ECO:0000259" key="5">
    <source>
        <dbReference type="PROSITE" id="PS50893"/>
    </source>
</evidence>
<evidence type="ECO:0000256" key="2">
    <source>
        <dbReference type="ARBA" id="ARBA00022448"/>
    </source>
</evidence>
<reference evidence="6 7" key="1">
    <citation type="submission" date="2019-11" db="EMBL/GenBank/DDBJ databases">
        <title>Epiphytic Pseudomonas syringae from cherry orchards.</title>
        <authorList>
            <person name="Hulin M.T."/>
        </authorList>
    </citation>
    <scope>NUCLEOTIDE SEQUENCE [LARGE SCALE GENOMIC DNA]</scope>
    <source>
        <strain evidence="6 7">PA-6-3B</strain>
    </source>
</reference>
<comment type="similarity">
    <text evidence="1">Belongs to the ABC transporter superfamily.</text>
</comment>
<dbReference type="CDD" id="cd10147">
    <property type="entry name" value="Wzt_C-like"/>
    <property type="match status" value="1"/>
</dbReference>
<organism evidence="6 7">
    <name type="scientific">Pseudomonas lactis</name>
    <dbReference type="NCBI Taxonomy" id="1615674"/>
    <lineage>
        <taxon>Bacteria</taxon>
        <taxon>Pseudomonadati</taxon>
        <taxon>Pseudomonadota</taxon>
        <taxon>Gammaproteobacteria</taxon>
        <taxon>Pseudomonadales</taxon>
        <taxon>Pseudomonadaceae</taxon>
        <taxon>Pseudomonas</taxon>
    </lineage>
</organism>
<keyword evidence="2" id="KW-0813">Transport</keyword>
<keyword evidence="4 6" id="KW-0067">ATP-binding</keyword>
<dbReference type="Pfam" id="PF14524">
    <property type="entry name" value="Wzt_C"/>
    <property type="match status" value="1"/>
</dbReference>
<evidence type="ECO:0000256" key="1">
    <source>
        <dbReference type="ARBA" id="ARBA00005417"/>
    </source>
</evidence>
<gene>
    <name evidence="6" type="ORF">GIW47_26440</name>
</gene>
<comment type="caution">
    <text evidence="6">The sequence shown here is derived from an EMBL/GenBank/DDBJ whole genome shotgun (WGS) entry which is preliminary data.</text>
</comment>
<dbReference type="InterPro" id="IPR017871">
    <property type="entry name" value="ABC_transporter-like_CS"/>
</dbReference>
<dbReference type="SMART" id="SM00382">
    <property type="entry name" value="AAA"/>
    <property type="match status" value="1"/>
</dbReference>
<protein>
    <submittedName>
        <fullName evidence="6">ATP-binding cassette domain-containing protein</fullName>
    </submittedName>
</protein>
<dbReference type="Pfam" id="PF00005">
    <property type="entry name" value="ABC_tran"/>
    <property type="match status" value="1"/>
</dbReference>
<dbReference type="Gene3D" id="2.70.50.60">
    <property type="entry name" value="abc- transporter (atp binding component) like domain"/>
    <property type="match status" value="1"/>
</dbReference>
<evidence type="ECO:0000256" key="4">
    <source>
        <dbReference type="ARBA" id="ARBA00022840"/>
    </source>
</evidence>
<dbReference type="InterPro" id="IPR003439">
    <property type="entry name" value="ABC_transporter-like_ATP-bd"/>
</dbReference>
<name>A0ABS9FVW0_9PSED</name>
<dbReference type="InterPro" id="IPR003593">
    <property type="entry name" value="AAA+_ATPase"/>
</dbReference>
<evidence type="ECO:0000313" key="6">
    <source>
        <dbReference type="EMBL" id="MCF5156140.1"/>
    </source>
</evidence>
<proteinExistence type="inferred from homology"/>
<dbReference type="Gene3D" id="3.40.50.300">
    <property type="entry name" value="P-loop containing nucleotide triphosphate hydrolases"/>
    <property type="match status" value="1"/>
</dbReference>
<dbReference type="EMBL" id="WKDU01000049">
    <property type="protein sequence ID" value="MCF5156140.1"/>
    <property type="molecule type" value="Genomic_DNA"/>
</dbReference>
<keyword evidence="7" id="KW-1185">Reference proteome</keyword>
<evidence type="ECO:0000256" key="3">
    <source>
        <dbReference type="ARBA" id="ARBA00022741"/>
    </source>
</evidence>
<dbReference type="CDD" id="cd03220">
    <property type="entry name" value="ABC_KpsT_Wzt"/>
    <property type="match status" value="1"/>
</dbReference>
<feature type="domain" description="ABC transporter" evidence="5">
    <location>
        <begin position="41"/>
        <end position="261"/>
    </location>
</feature>
<accession>A0ABS9FVW0</accession>
<dbReference type="InterPro" id="IPR027417">
    <property type="entry name" value="P-loop_NTPase"/>
</dbReference>
<dbReference type="InterPro" id="IPR029439">
    <property type="entry name" value="Wzt_C"/>
</dbReference>
<dbReference type="SUPFAM" id="SSF52540">
    <property type="entry name" value="P-loop containing nucleoside triphosphate hydrolases"/>
    <property type="match status" value="1"/>
</dbReference>
<dbReference type="PROSITE" id="PS50893">
    <property type="entry name" value="ABC_TRANSPORTER_2"/>
    <property type="match status" value="1"/>
</dbReference>
<dbReference type="Proteomes" id="UP000814074">
    <property type="component" value="Unassembled WGS sequence"/>
</dbReference>